<feature type="domain" description="HTH luxR-type" evidence="2">
    <location>
        <begin position="1"/>
        <end position="52"/>
    </location>
</feature>
<sequence>MLGLLAEGLADKEIAQQLGVSPNTVRNHVAALYSKIDVHSRGEAIVWARERGFAGRPAKKPARKP</sequence>
<dbReference type="PROSITE" id="PS50043">
    <property type="entry name" value="HTH_LUXR_2"/>
    <property type="match status" value="1"/>
</dbReference>
<accession>A0A0H2X2E4</accession>
<dbReference type="EMBL" id="CP000050">
    <property type="protein sequence ID" value="AAY47164.1"/>
    <property type="molecule type" value="Genomic_DNA"/>
</dbReference>
<proteinExistence type="predicted"/>
<protein>
    <submittedName>
        <fullName evidence="3">Transcriptional regulator</fullName>
    </submittedName>
</protein>
<organism evidence="3 4">
    <name type="scientific">Xanthomonas campestris pv. campestris (strain 8004)</name>
    <dbReference type="NCBI Taxonomy" id="314565"/>
    <lineage>
        <taxon>Bacteria</taxon>
        <taxon>Pseudomonadati</taxon>
        <taxon>Pseudomonadota</taxon>
        <taxon>Gammaproteobacteria</taxon>
        <taxon>Lysobacterales</taxon>
        <taxon>Lysobacteraceae</taxon>
        <taxon>Xanthomonas</taxon>
    </lineage>
</organism>
<dbReference type="KEGG" id="xcb:XC_0072"/>
<dbReference type="SUPFAM" id="SSF46894">
    <property type="entry name" value="C-terminal effector domain of the bipartite response regulators"/>
    <property type="match status" value="1"/>
</dbReference>
<dbReference type="GO" id="GO:0003677">
    <property type="term" value="F:DNA binding"/>
    <property type="evidence" value="ECO:0007669"/>
    <property type="project" value="UniProtKB-KW"/>
</dbReference>
<dbReference type="Proteomes" id="UP000000420">
    <property type="component" value="Chromosome"/>
</dbReference>
<reference evidence="3 4" key="1">
    <citation type="journal article" date="2005" name="Genome Res.">
        <title>Comparative and functional genomic analyses of the pathogenicity of phytopathogen Xanthomonas campestris pv. campestris.</title>
        <authorList>
            <person name="Qian W."/>
            <person name="Jia Y."/>
            <person name="Ren S.X."/>
            <person name="He Y.Q."/>
            <person name="Feng J.X."/>
            <person name="Lu L.F."/>
            <person name="Sun Q."/>
            <person name="Ying G."/>
            <person name="Tang D.J."/>
            <person name="Tang H."/>
            <person name="Wu W."/>
            <person name="Hao P."/>
            <person name="Wang L."/>
            <person name="Jiang B.L."/>
            <person name="Zeng S."/>
            <person name="Gu W.Y."/>
            <person name="Lu G."/>
            <person name="Rong L."/>
            <person name="Tian Y."/>
            <person name="Yao Z."/>
            <person name="Fu G."/>
            <person name="Chen B."/>
            <person name="Fang R."/>
            <person name="Qiang B."/>
            <person name="Chen Z."/>
            <person name="Zhao G.P."/>
            <person name="Tang J.L."/>
            <person name="He C."/>
        </authorList>
    </citation>
    <scope>NUCLEOTIDE SEQUENCE [LARGE SCALE GENOMIC DNA]</scope>
    <source>
        <strain evidence="3 4">8004</strain>
    </source>
</reference>
<dbReference type="PRINTS" id="PR00038">
    <property type="entry name" value="HTHLUXR"/>
</dbReference>
<name>A0A0H2X2E4_XANC8</name>
<dbReference type="AlphaFoldDB" id="A0A0H2X2E4"/>
<gene>
    <name evidence="3" type="ordered locus">XC_0072</name>
</gene>
<dbReference type="Gene3D" id="1.10.10.10">
    <property type="entry name" value="Winged helix-like DNA-binding domain superfamily/Winged helix DNA-binding domain"/>
    <property type="match status" value="1"/>
</dbReference>
<evidence type="ECO:0000256" key="1">
    <source>
        <dbReference type="ARBA" id="ARBA00023125"/>
    </source>
</evidence>
<dbReference type="InterPro" id="IPR000792">
    <property type="entry name" value="Tscrpt_reg_LuxR_C"/>
</dbReference>
<keyword evidence="1" id="KW-0238">DNA-binding</keyword>
<evidence type="ECO:0000259" key="2">
    <source>
        <dbReference type="PROSITE" id="PS50043"/>
    </source>
</evidence>
<dbReference type="Pfam" id="PF00196">
    <property type="entry name" value="GerE"/>
    <property type="match status" value="1"/>
</dbReference>
<dbReference type="GO" id="GO:0006355">
    <property type="term" value="P:regulation of DNA-templated transcription"/>
    <property type="evidence" value="ECO:0007669"/>
    <property type="project" value="InterPro"/>
</dbReference>
<dbReference type="InterPro" id="IPR039420">
    <property type="entry name" value="WalR-like"/>
</dbReference>
<dbReference type="SMART" id="SM00421">
    <property type="entry name" value="HTH_LUXR"/>
    <property type="match status" value="1"/>
</dbReference>
<evidence type="ECO:0000313" key="3">
    <source>
        <dbReference type="EMBL" id="AAY47164.1"/>
    </source>
</evidence>
<dbReference type="HOGENOM" id="CLU_2848766_0_0_6"/>
<dbReference type="InterPro" id="IPR016032">
    <property type="entry name" value="Sig_transdc_resp-reg_C-effctor"/>
</dbReference>
<dbReference type="CDD" id="cd06170">
    <property type="entry name" value="LuxR_C_like"/>
    <property type="match status" value="1"/>
</dbReference>
<dbReference type="InterPro" id="IPR036388">
    <property type="entry name" value="WH-like_DNA-bd_sf"/>
</dbReference>
<dbReference type="PANTHER" id="PTHR43214">
    <property type="entry name" value="TWO-COMPONENT RESPONSE REGULATOR"/>
    <property type="match status" value="1"/>
</dbReference>
<evidence type="ECO:0000313" key="4">
    <source>
        <dbReference type="Proteomes" id="UP000000420"/>
    </source>
</evidence>
<dbReference type="PANTHER" id="PTHR43214:SF38">
    <property type="entry name" value="NITRATE_NITRITE RESPONSE REGULATOR PROTEIN NARL"/>
    <property type="match status" value="1"/>
</dbReference>